<evidence type="ECO:0000256" key="5">
    <source>
        <dbReference type="ARBA" id="ARBA00022991"/>
    </source>
</evidence>
<evidence type="ECO:0000313" key="10">
    <source>
        <dbReference type="EMBL" id="SFG19988.1"/>
    </source>
</evidence>
<feature type="site" description="Electron transfer via tryptophanyl radical" evidence="7">
    <location>
        <position position="330"/>
    </location>
</feature>
<dbReference type="PANTHER" id="PTHR11455">
    <property type="entry name" value="CRYPTOCHROME"/>
    <property type="match status" value="1"/>
</dbReference>
<feature type="binding site" evidence="6">
    <location>
        <begin position="297"/>
        <end position="304"/>
    </location>
    <ligand>
        <name>FAD</name>
        <dbReference type="ChEBI" id="CHEBI:57692"/>
    </ligand>
</feature>
<dbReference type="Proteomes" id="UP000198623">
    <property type="component" value="Unassembled WGS sequence"/>
</dbReference>
<dbReference type="SUPFAM" id="SSF52425">
    <property type="entry name" value="Cryptochrome/photolyase, N-terminal domain"/>
    <property type="match status" value="1"/>
</dbReference>
<dbReference type="GO" id="GO:0009416">
    <property type="term" value="P:response to light stimulus"/>
    <property type="evidence" value="ECO:0007669"/>
    <property type="project" value="TreeGrafter"/>
</dbReference>
<feature type="binding site" evidence="6">
    <location>
        <position position="247"/>
    </location>
    <ligand>
        <name>FAD</name>
        <dbReference type="ChEBI" id="CHEBI:57692"/>
    </ligand>
</feature>
<dbReference type="InterPro" id="IPR006050">
    <property type="entry name" value="DNA_photolyase_N"/>
</dbReference>
<dbReference type="Pfam" id="PF03441">
    <property type="entry name" value="FAD_binding_7"/>
    <property type="match status" value="1"/>
</dbReference>
<keyword evidence="5 8" id="KW-0157">Chromophore</keyword>
<comment type="cofactor">
    <cofactor evidence="1">
        <name>(6R)-5,10-methylene-5,6,7,8-tetrahydrofolate</name>
        <dbReference type="ChEBI" id="CHEBI:15636"/>
    </cofactor>
</comment>
<evidence type="ECO:0000259" key="9">
    <source>
        <dbReference type="PROSITE" id="PS51645"/>
    </source>
</evidence>
<accession>A0A1I2PVB0</accession>
<name>A0A1I2PVB0_9GAMM</name>
<organism evidence="10 11">
    <name type="scientific">Neptunomonas qingdaonensis</name>
    <dbReference type="NCBI Taxonomy" id="1045558"/>
    <lineage>
        <taxon>Bacteria</taxon>
        <taxon>Pseudomonadati</taxon>
        <taxon>Pseudomonadota</taxon>
        <taxon>Gammaproteobacteria</taxon>
        <taxon>Oceanospirillales</taxon>
        <taxon>Oceanospirillaceae</taxon>
        <taxon>Neptunomonas</taxon>
    </lineage>
</organism>
<gene>
    <name evidence="10" type="ORF">SAMN05216175_10492</name>
</gene>
<dbReference type="InterPro" id="IPR036155">
    <property type="entry name" value="Crypto/Photolyase_N_sf"/>
</dbReference>
<dbReference type="RefSeq" id="WP_090726349.1">
    <property type="nucleotide sequence ID" value="NZ_FOOU01000004.1"/>
</dbReference>
<sequence length="481" mass="55761">MQPHKLVWFRNDLRTGDNHALYHACQNSAEHGVIAVAAITPTQWQMQDEAKCRVQFWLANLEKLKQDLAALNIPLRIIHAETNQELPEQLLNLAQQFNVRSLYFNCEYPEYEQKRDQQVEHLFRQQGIRCHTYDSDVVLPPGSVLNQQGFAYKVFTPFGKAWRQLYLQQPSTPLPSPAALPKRQDDVVIKSASYTENGSENYCDKVPVDIGYKNQMGANWNSAFWPAGADDAHRLLQQFVHERSHNYKQLRDFPAKPGTSSLSPYLSVGVLSTRQCIAAMQAYSEDPDWFYSQWVTELIWRDFYRHLLVAFPGMNRWQPFKPEIEAKISWQYDEKRFRAWCDGETGFDIVDAGMKQLHETGWMHNRVRMISASFLTKLLRQDWRLGARFFMQHLIDGDFASNLGGWQWSASVGADAAPYFRIFSPMRQTDRFDPKAEYISRWLPQSQDGPLFAQNSGRPAPVIDYSLERNRSIDEYKNSSG</sequence>
<evidence type="ECO:0000256" key="1">
    <source>
        <dbReference type="ARBA" id="ARBA00001932"/>
    </source>
</evidence>
<comment type="similarity">
    <text evidence="2">Belongs to the DNA photolyase class-1 family.</text>
</comment>
<dbReference type="InterPro" id="IPR014729">
    <property type="entry name" value="Rossmann-like_a/b/a_fold"/>
</dbReference>
<dbReference type="PROSITE" id="PS00691">
    <property type="entry name" value="DNA_PHOTOLYASES_1_2"/>
    <property type="match status" value="1"/>
</dbReference>
<dbReference type="PRINTS" id="PR00147">
    <property type="entry name" value="DNAPHOTLYASE"/>
</dbReference>
<keyword evidence="3 6" id="KW-0285">Flavoprotein</keyword>
<proteinExistence type="inferred from homology"/>
<feature type="site" description="Electron transfer via tryptophanyl radical" evidence="7">
    <location>
        <position position="383"/>
    </location>
</feature>
<evidence type="ECO:0000256" key="8">
    <source>
        <dbReference type="RuleBase" id="RU004182"/>
    </source>
</evidence>
<protein>
    <submittedName>
        <fullName evidence="10">Deoxyribodipyrimidine photo-lyase</fullName>
    </submittedName>
</protein>
<dbReference type="OrthoDB" id="9772484at2"/>
<keyword evidence="10" id="KW-0456">Lyase</keyword>
<dbReference type="GO" id="GO:0003904">
    <property type="term" value="F:deoxyribodipyrimidine photo-lyase activity"/>
    <property type="evidence" value="ECO:0007669"/>
    <property type="project" value="TreeGrafter"/>
</dbReference>
<dbReference type="Pfam" id="PF00875">
    <property type="entry name" value="DNA_photolyase"/>
    <property type="match status" value="1"/>
</dbReference>
<comment type="similarity">
    <text evidence="8">Belongs to the DNA photolyase family.</text>
</comment>
<dbReference type="InterPro" id="IPR036134">
    <property type="entry name" value="Crypto/Photolyase_FAD-like_sf"/>
</dbReference>
<comment type="cofactor">
    <cofactor evidence="6">
        <name>FAD</name>
        <dbReference type="ChEBI" id="CHEBI:57692"/>
    </cofactor>
    <text evidence="6">Binds 1 FAD per subunit.</text>
</comment>
<dbReference type="Gene3D" id="1.10.579.10">
    <property type="entry name" value="DNA Cyclobutane Dipyrimidine Photolyase, subunit A, domain 3"/>
    <property type="match status" value="1"/>
</dbReference>
<evidence type="ECO:0000256" key="7">
    <source>
        <dbReference type="PIRSR" id="PIRSR602081-2"/>
    </source>
</evidence>
<dbReference type="PROSITE" id="PS51645">
    <property type="entry name" value="PHR_CRY_ALPHA_BETA"/>
    <property type="match status" value="1"/>
</dbReference>
<evidence type="ECO:0000256" key="2">
    <source>
        <dbReference type="ARBA" id="ARBA00005862"/>
    </source>
</evidence>
<feature type="binding site" evidence="6">
    <location>
        <begin position="396"/>
        <end position="398"/>
    </location>
    <ligand>
        <name>FAD</name>
        <dbReference type="ChEBI" id="CHEBI:57692"/>
    </ligand>
</feature>
<feature type="domain" description="Photolyase/cryptochrome alpha/beta" evidence="9">
    <location>
        <begin position="3"/>
        <end position="138"/>
    </location>
</feature>
<feature type="site" description="Electron transfer via tryptophanyl radical" evidence="7">
    <location>
        <position position="406"/>
    </location>
</feature>
<dbReference type="InterPro" id="IPR005101">
    <property type="entry name" value="Cryptochr/Photolyase_FAD-bd"/>
</dbReference>
<dbReference type="PANTHER" id="PTHR11455:SF9">
    <property type="entry name" value="CRYPTOCHROME CIRCADIAN CLOCK 5 ISOFORM X1"/>
    <property type="match status" value="1"/>
</dbReference>
<evidence type="ECO:0000256" key="3">
    <source>
        <dbReference type="ARBA" id="ARBA00022630"/>
    </source>
</evidence>
<dbReference type="EMBL" id="FOOU01000004">
    <property type="protein sequence ID" value="SFG19988.1"/>
    <property type="molecule type" value="Genomic_DNA"/>
</dbReference>
<dbReference type="Gene3D" id="1.25.40.80">
    <property type="match status" value="1"/>
</dbReference>
<dbReference type="SUPFAM" id="SSF48173">
    <property type="entry name" value="Cryptochrome/photolyase FAD-binding domain"/>
    <property type="match status" value="1"/>
</dbReference>
<dbReference type="AlphaFoldDB" id="A0A1I2PVB0"/>
<evidence type="ECO:0000256" key="6">
    <source>
        <dbReference type="PIRSR" id="PIRSR602081-1"/>
    </source>
</evidence>
<dbReference type="GO" id="GO:0006950">
    <property type="term" value="P:response to stress"/>
    <property type="evidence" value="ECO:0007669"/>
    <property type="project" value="UniProtKB-ARBA"/>
</dbReference>
<dbReference type="Gene3D" id="3.40.50.620">
    <property type="entry name" value="HUPs"/>
    <property type="match status" value="1"/>
</dbReference>
<dbReference type="InterPro" id="IPR002081">
    <property type="entry name" value="Cryptochrome/DNA_photolyase_1"/>
</dbReference>
<dbReference type="STRING" id="1045558.SAMN05216175_10492"/>
<keyword evidence="11" id="KW-1185">Reference proteome</keyword>
<evidence type="ECO:0000313" key="11">
    <source>
        <dbReference type="Proteomes" id="UP000198623"/>
    </source>
</evidence>
<reference evidence="11" key="1">
    <citation type="submission" date="2016-10" db="EMBL/GenBank/DDBJ databases">
        <authorList>
            <person name="Varghese N."/>
            <person name="Submissions S."/>
        </authorList>
    </citation>
    <scope>NUCLEOTIDE SEQUENCE [LARGE SCALE GENOMIC DNA]</scope>
    <source>
        <strain evidence="11">CGMCC 1.10971</strain>
    </source>
</reference>
<dbReference type="InterPro" id="IPR018394">
    <property type="entry name" value="DNA_photolyase_1_CS_C"/>
</dbReference>
<feature type="binding site" evidence="6">
    <location>
        <position position="294"/>
    </location>
    <ligand>
        <name>FAD</name>
        <dbReference type="ChEBI" id="CHEBI:57692"/>
    </ligand>
</feature>
<dbReference type="GO" id="GO:0006139">
    <property type="term" value="P:nucleobase-containing compound metabolic process"/>
    <property type="evidence" value="ECO:0007669"/>
    <property type="project" value="UniProtKB-ARBA"/>
</dbReference>
<keyword evidence="4 6" id="KW-0274">FAD</keyword>
<feature type="binding site" evidence="6">
    <location>
        <begin position="259"/>
        <end position="263"/>
    </location>
    <ligand>
        <name>FAD</name>
        <dbReference type="ChEBI" id="CHEBI:57692"/>
    </ligand>
</feature>
<dbReference type="GO" id="GO:0071949">
    <property type="term" value="F:FAD binding"/>
    <property type="evidence" value="ECO:0007669"/>
    <property type="project" value="TreeGrafter"/>
</dbReference>
<dbReference type="GO" id="GO:0003677">
    <property type="term" value="F:DNA binding"/>
    <property type="evidence" value="ECO:0007669"/>
    <property type="project" value="TreeGrafter"/>
</dbReference>
<evidence type="ECO:0000256" key="4">
    <source>
        <dbReference type="ARBA" id="ARBA00022827"/>
    </source>
</evidence>